<evidence type="ECO:0000256" key="6">
    <source>
        <dbReference type="ARBA" id="ARBA00023273"/>
    </source>
</evidence>
<evidence type="ECO:0000256" key="2">
    <source>
        <dbReference type="ARBA" id="ARBA00010841"/>
    </source>
</evidence>
<dbReference type="AlphaFoldDB" id="A0A0G4I2H3"/>
<dbReference type="PANTHER" id="PTHR31954:SF1">
    <property type="entry name" value="CILIA- AND FLAGELLA-ASSOCIATED PROTEIN 157"/>
    <property type="match status" value="1"/>
</dbReference>
<evidence type="ECO:0000256" key="7">
    <source>
        <dbReference type="SAM" id="MobiDB-lite"/>
    </source>
</evidence>
<gene>
    <name evidence="8" type="ORF">Cvel_10331</name>
</gene>
<proteinExistence type="inferred from homology"/>
<name>A0A0G4I2H3_9ALVE</name>
<comment type="subcellular location">
    <subcellularLocation>
        <location evidence="1">Cell projection</location>
        <location evidence="1">Cilium</location>
    </subcellularLocation>
</comment>
<comment type="similarity">
    <text evidence="2">Belongs to the CFAP157 family.</text>
</comment>
<dbReference type="PANTHER" id="PTHR31954">
    <property type="entry name" value="CILIA- AND FLAGELLA-ASSOCIATED PROTEIN 157"/>
    <property type="match status" value="1"/>
</dbReference>
<protein>
    <recommendedName>
        <fullName evidence="3">Cilia- and flagella-associated protein 157</fullName>
    </recommendedName>
</protein>
<dbReference type="GO" id="GO:0008017">
    <property type="term" value="F:microtubule binding"/>
    <property type="evidence" value="ECO:0007669"/>
    <property type="project" value="TreeGrafter"/>
</dbReference>
<dbReference type="EMBL" id="CDMZ01004819">
    <property type="protein sequence ID" value="CEM51026.1"/>
    <property type="molecule type" value="Genomic_DNA"/>
</dbReference>
<evidence type="ECO:0000256" key="5">
    <source>
        <dbReference type="ARBA" id="ARBA00023069"/>
    </source>
</evidence>
<feature type="region of interest" description="Disordered" evidence="7">
    <location>
        <begin position="524"/>
        <end position="565"/>
    </location>
</feature>
<evidence type="ECO:0000256" key="1">
    <source>
        <dbReference type="ARBA" id="ARBA00004138"/>
    </source>
</evidence>
<organism evidence="8">
    <name type="scientific">Chromera velia CCMP2878</name>
    <dbReference type="NCBI Taxonomy" id="1169474"/>
    <lineage>
        <taxon>Eukaryota</taxon>
        <taxon>Sar</taxon>
        <taxon>Alveolata</taxon>
        <taxon>Colpodellida</taxon>
        <taxon>Chromeraceae</taxon>
        <taxon>Chromera</taxon>
    </lineage>
</organism>
<reference evidence="8" key="1">
    <citation type="submission" date="2014-11" db="EMBL/GenBank/DDBJ databases">
        <authorList>
            <person name="Otto D Thomas"/>
            <person name="Naeem Raeece"/>
        </authorList>
    </citation>
    <scope>NUCLEOTIDE SEQUENCE</scope>
</reference>
<evidence type="ECO:0000256" key="4">
    <source>
        <dbReference type="ARBA" id="ARBA00023054"/>
    </source>
</evidence>
<evidence type="ECO:0000256" key="3">
    <source>
        <dbReference type="ARBA" id="ARBA00014087"/>
    </source>
</evidence>
<dbReference type="GO" id="GO:0036064">
    <property type="term" value="C:ciliary basal body"/>
    <property type="evidence" value="ECO:0007669"/>
    <property type="project" value="TreeGrafter"/>
</dbReference>
<keyword evidence="4" id="KW-0175">Coiled coil</keyword>
<dbReference type="VEuPathDB" id="CryptoDB:Cvel_10331"/>
<keyword evidence="6" id="KW-0966">Cell projection</keyword>
<sequence length="598" mass="65496">MRLLWHMGFQTVTERFEEQALREANAVLSVSDLLTEKKDNSDAYKQLASELVQTKKAHGTWNDLNAKVVDLERKLEQERERHHLAVSYADKRALVLFEQQKATFIRRFKEREEQIRKKTSESIDMTTKRTQVENDQMVLELSLQAKQSAEVQSANEFLVREVQRLKAEASVHRAVERGLAAKVSRMGRQLRVFQKREDAALLESQGEAGGGGGTMEALKVNINGAAPAGSGLGNSNGGGGSMVPLSERIREGDPLGDDELHAECDAQILELAQALERTKRDFAAFKNDHDVLGKLQDDSARLLLCALLEAAPSLRRATENSESPLAGLSLTEEQRNKFFALLLEKLSESLCEACRPKDKQGATLPDVDRFFLLHGTLELLKPQLTKPSRTLGIQTDGDGGDTGLSSCHFFHAGPSRLSSGILEMDFSCFLCTTVLHAWQAVLPFKNALHSRLISLSPPIQGTNEAGPAAAPHTVAALDRAGALRQERAVTAREHFAAVLSAPGKPGGNRLGAGGRGRRIREVSPLNLREKPPGGPLSGPIVGSSPPLERERGGAQTHRGGGGRNGSANLFTFFSLTNPDLFVLAEHREEEKKSDWGRW</sequence>
<evidence type="ECO:0000313" key="8">
    <source>
        <dbReference type="EMBL" id="CEM51026.1"/>
    </source>
</evidence>
<dbReference type="InterPro" id="IPR038844">
    <property type="entry name" value="CFAP157"/>
</dbReference>
<keyword evidence="5" id="KW-0969">Cilium</keyword>
<accession>A0A0G4I2H3</accession>